<dbReference type="CDD" id="cd07571">
    <property type="entry name" value="ALP_N-acyl_transferase"/>
    <property type="match status" value="1"/>
</dbReference>
<feature type="transmembrane region" description="Helical" evidence="9">
    <location>
        <begin position="194"/>
        <end position="215"/>
    </location>
</feature>
<feature type="transmembrane region" description="Helical" evidence="9">
    <location>
        <begin position="123"/>
        <end position="144"/>
    </location>
</feature>
<dbReference type="InterPro" id="IPR003010">
    <property type="entry name" value="C-N_Hydrolase"/>
</dbReference>
<dbReference type="Pfam" id="PF20154">
    <property type="entry name" value="LNT_N"/>
    <property type="match status" value="1"/>
</dbReference>
<dbReference type="Gene3D" id="3.60.110.10">
    <property type="entry name" value="Carbon-nitrogen hydrolase"/>
    <property type="match status" value="1"/>
</dbReference>
<dbReference type="AlphaFoldDB" id="A0A369VX12"/>
<keyword evidence="4 9" id="KW-0808">Transferase</keyword>
<keyword evidence="11" id="KW-0449">Lipoprotein</keyword>
<dbReference type="InterPro" id="IPR045378">
    <property type="entry name" value="LNT_N"/>
</dbReference>
<dbReference type="GO" id="GO:0042158">
    <property type="term" value="P:lipoprotein biosynthetic process"/>
    <property type="evidence" value="ECO:0007669"/>
    <property type="project" value="UniProtKB-UniRule"/>
</dbReference>
<dbReference type="PANTHER" id="PTHR38686:SF1">
    <property type="entry name" value="APOLIPOPROTEIN N-ACYLTRANSFERASE"/>
    <property type="match status" value="1"/>
</dbReference>
<feature type="transmembrane region" description="Helical" evidence="9">
    <location>
        <begin position="55"/>
        <end position="74"/>
    </location>
</feature>
<evidence type="ECO:0000256" key="5">
    <source>
        <dbReference type="ARBA" id="ARBA00022692"/>
    </source>
</evidence>
<evidence type="ECO:0000256" key="8">
    <source>
        <dbReference type="ARBA" id="ARBA00023315"/>
    </source>
</evidence>
<evidence type="ECO:0000256" key="2">
    <source>
        <dbReference type="ARBA" id="ARBA00010065"/>
    </source>
</evidence>
<dbReference type="SUPFAM" id="SSF56317">
    <property type="entry name" value="Carbon-nitrogen hydrolase"/>
    <property type="match status" value="1"/>
</dbReference>
<comment type="catalytic activity">
    <reaction evidence="9">
        <text>N-terminal S-1,2-diacyl-sn-glyceryl-L-cysteinyl-[lipoprotein] + a glycerophospholipid = N-acyl-S-1,2-diacyl-sn-glyceryl-L-cysteinyl-[lipoprotein] + a 2-acyl-sn-glycero-3-phospholipid + H(+)</text>
        <dbReference type="Rhea" id="RHEA:48228"/>
        <dbReference type="Rhea" id="RHEA-COMP:14681"/>
        <dbReference type="Rhea" id="RHEA-COMP:14684"/>
        <dbReference type="ChEBI" id="CHEBI:15378"/>
        <dbReference type="ChEBI" id="CHEBI:136912"/>
        <dbReference type="ChEBI" id="CHEBI:140656"/>
        <dbReference type="ChEBI" id="CHEBI:140657"/>
        <dbReference type="ChEBI" id="CHEBI:140660"/>
        <dbReference type="EC" id="2.3.1.269"/>
    </reaction>
</comment>
<dbReference type="GO" id="GO:0016410">
    <property type="term" value="F:N-acyltransferase activity"/>
    <property type="evidence" value="ECO:0007669"/>
    <property type="project" value="UniProtKB-UniRule"/>
</dbReference>
<comment type="similarity">
    <text evidence="2 9">Belongs to the CN hydrolase family. Apolipoprotein N-acyltransferase subfamily.</text>
</comment>
<dbReference type="OrthoDB" id="9804277at2"/>
<keyword evidence="5 9" id="KW-0812">Transmembrane</keyword>
<keyword evidence="12" id="KW-1185">Reference proteome</keyword>
<evidence type="ECO:0000256" key="3">
    <source>
        <dbReference type="ARBA" id="ARBA00022475"/>
    </source>
</evidence>
<dbReference type="InterPro" id="IPR004563">
    <property type="entry name" value="Apolipo_AcylTrfase"/>
</dbReference>
<dbReference type="NCBIfam" id="TIGR00546">
    <property type="entry name" value="lnt"/>
    <property type="match status" value="1"/>
</dbReference>
<comment type="function">
    <text evidence="9">Catalyzes the phospholipid dependent N-acylation of the N-terminal cysteine of apolipoprotein, the last step in lipoprotein maturation.</text>
</comment>
<comment type="caution">
    <text evidence="11">The sequence shown here is derived from an EMBL/GenBank/DDBJ whole genome shotgun (WGS) entry which is preliminary data.</text>
</comment>
<reference evidence="11 12" key="1">
    <citation type="submission" date="2018-07" db="EMBL/GenBank/DDBJ databases">
        <title>a novel species of Sphingomonas isolated from the rhizosphere soil of Araceae plant.</title>
        <authorList>
            <person name="Zhiyong W."/>
            <person name="Qinglan Z."/>
            <person name="Zhiwei F."/>
            <person name="Ding X."/>
            <person name="Gejiao W."/>
            <person name="Shixue Z."/>
        </authorList>
    </citation>
    <scope>NUCLEOTIDE SEQUENCE [LARGE SCALE GENOMIC DNA]</scope>
    <source>
        <strain evidence="11 12">WZY 27</strain>
    </source>
</reference>
<comment type="subcellular location">
    <subcellularLocation>
        <location evidence="1 9">Cell membrane</location>
        <topology evidence="1 9">Multi-pass membrane protein</topology>
    </subcellularLocation>
</comment>
<keyword evidence="8 9" id="KW-0012">Acyltransferase</keyword>
<dbReference type="InterPro" id="IPR036526">
    <property type="entry name" value="C-N_Hydrolase_sf"/>
</dbReference>
<dbReference type="EC" id="2.3.1.269" evidence="9"/>
<protein>
    <recommendedName>
        <fullName evidence="9">Apolipoprotein N-acyltransferase</fullName>
        <shortName evidence="9">ALP N-acyltransferase</shortName>
        <ecNumber evidence="9">2.3.1.269</ecNumber>
    </recommendedName>
</protein>
<feature type="domain" description="CN hydrolase" evidence="10">
    <location>
        <begin position="228"/>
        <end position="486"/>
    </location>
</feature>
<proteinExistence type="inferred from homology"/>
<dbReference type="Proteomes" id="UP000253918">
    <property type="component" value="Unassembled WGS sequence"/>
</dbReference>
<sequence length="516" mass="55415">MARFLDGRWAWLAPLALGAASATGFAPLDLWPVTVGCFCAWLLLVYRAPGLGKALLTGWLFGVGHFTIGNNWIQHAFDFQQSMPPALGYLAVVALALYLAIYPMLAAGLAWRFGRSAARPDAAFAAVFGAGWIATEWLRATMFTGYAWNPLAVIWVPLPPLSSLAAWIGTYALSGLTVLLAGLLLAASGNRRRMLASAGALAVGFAALLLTRPAVPPSPAGAPLLRVVQPNIGQNERSEFDGEVMHARLAALSGRPDAVPRLVLWPEGVIREYLEDGYPYWYYEGLTPRYARRRLSRLLGPRDVLLAGSTALQFTRDDEIESATNSVFAVGADARLHGRYDKAHLVPYGEYLPMRPILSAIGLSRLVPGDIDFADGPGPRAIAVPGFGSVGVQICYEIIFSGQVVDEAHRPRLLFNPSNDAWFGSWGPPEHLAQARLRAIEEGLPIVRATPTGISAVIAANGALLGALPLNRAGALQMPMPQPLPPTLFARAGQWMSVAAVLALAALAVALRRRRL</sequence>
<evidence type="ECO:0000256" key="9">
    <source>
        <dbReference type="HAMAP-Rule" id="MF_01148"/>
    </source>
</evidence>
<dbReference type="PROSITE" id="PS50263">
    <property type="entry name" value="CN_HYDROLASE"/>
    <property type="match status" value="1"/>
</dbReference>
<organism evidence="11 12">
    <name type="scientific">Sphingomonas aracearum</name>
    <dbReference type="NCBI Taxonomy" id="2283317"/>
    <lineage>
        <taxon>Bacteria</taxon>
        <taxon>Pseudomonadati</taxon>
        <taxon>Pseudomonadota</taxon>
        <taxon>Alphaproteobacteria</taxon>
        <taxon>Sphingomonadales</taxon>
        <taxon>Sphingomonadaceae</taxon>
        <taxon>Sphingomonas</taxon>
    </lineage>
</organism>
<name>A0A369VX12_9SPHN</name>
<dbReference type="RefSeq" id="WP_114686506.1">
    <property type="nucleotide sequence ID" value="NZ_QQNB01000001.1"/>
</dbReference>
<accession>A0A369VX12</accession>
<feature type="transmembrane region" description="Helical" evidence="9">
    <location>
        <begin position="164"/>
        <end position="187"/>
    </location>
</feature>
<evidence type="ECO:0000256" key="7">
    <source>
        <dbReference type="ARBA" id="ARBA00023136"/>
    </source>
</evidence>
<dbReference type="GO" id="GO:0005886">
    <property type="term" value="C:plasma membrane"/>
    <property type="evidence" value="ECO:0007669"/>
    <property type="project" value="UniProtKB-SubCell"/>
</dbReference>
<evidence type="ECO:0000256" key="6">
    <source>
        <dbReference type="ARBA" id="ARBA00022989"/>
    </source>
</evidence>
<evidence type="ECO:0000313" key="12">
    <source>
        <dbReference type="Proteomes" id="UP000253918"/>
    </source>
</evidence>
<evidence type="ECO:0000259" key="10">
    <source>
        <dbReference type="PROSITE" id="PS50263"/>
    </source>
</evidence>
<feature type="transmembrane region" description="Helical" evidence="9">
    <location>
        <begin position="31"/>
        <end position="48"/>
    </location>
</feature>
<feature type="transmembrane region" description="Helical" evidence="9">
    <location>
        <begin position="86"/>
        <end position="111"/>
    </location>
</feature>
<keyword evidence="6 9" id="KW-1133">Transmembrane helix</keyword>
<dbReference type="UniPathway" id="UPA00666"/>
<dbReference type="HAMAP" id="MF_01148">
    <property type="entry name" value="Lnt"/>
    <property type="match status" value="1"/>
</dbReference>
<keyword evidence="7 9" id="KW-0472">Membrane</keyword>
<feature type="transmembrane region" description="Helical" evidence="9">
    <location>
        <begin position="492"/>
        <end position="511"/>
    </location>
</feature>
<gene>
    <name evidence="9 11" type="primary">lnt</name>
    <name evidence="11" type="ORF">DVW87_04455</name>
</gene>
<evidence type="ECO:0000313" key="11">
    <source>
        <dbReference type="EMBL" id="RDE06926.1"/>
    </source>
</evidence>
<keyword evidence="3 9" id="KW-1003">Cell membrane</keyword>
<dbReference type="EMBL" id="QQNB01000001">
    <property type="protein sequence ID" value="RDE06926.1"/>
    <property type="molecule type" value="Genomic_DNA"/>
</dbReference>
<dbReference type="PANTHER" id="PTHR38686">
    <property type="entry name" value="APOLIPOPROTEIN N-ACYLTRANSFERASE"/>
    <property type="match status" value="1"/>
</dbReference>
<evidence type="ECO:0000256" key="1">
    <source>
        <dbReference type="ARBA" id="ARBA00004651"/>
    </source>
</evidence>
<comment type="pathway">
    <text evidence="9">Protein modification; lipoprotein biosynthesis (N-acyl transfer).</text>
</comment>
<evidence type="ECO:0000256" key="4">
    <source>
        <dbReference type="ARBA" id="ARBA00022679"/>
    </source>
</evidence>
<dbReference type="Pfam" id="PF00795">
    <property type="entry name" value="CN_hydrolase"/>
    <property type="match status" value="1"/>
</dbReference>